<organism evidence="2 3">
    <name type="scientific">Dactylonectria macrodidyma</name>
    <dbReference type="NCBI Taxonomy" id="307937"/>
    <lineage>
        <taxon>Eukaryota</taxon>
        <taxon>Fungi</taxon>
        <taxon>Dikarya</taxon>
        <taxon>Ascomycota</taxon>
        <taxon>Pezizomycotina</taxon>
        <taxon>Sordariomycetes</taxon>
        <taxon>Hypocreomycetidae</taxon>
        <taxon>Hypocreales</taxon>
        <taxon>Nectriaceae</taxon>
        <taxon>Dactylonectria</taxon>
    </lineage>
</organism>
<accession>A0A9P9JAQ3</accession>
<comment type="caution">
    <text evidence="2">The sequence shown here is derived from an EMBL/GenBank/DDBJ whole genome shotgun (WGS) entry which is preliminary data.</text>
</comment>
<evidence type="ECO:0000313" key="2">
    <source>
        <dbReference type="EMBL" id="KAH7157126.1"/>
    </source>
</evidence>
<dbReference type="AlphaFoldDB" id="A0A9P9JAQ3"/>
<proteinExistence type="predicted"/>
<gene>
    <name evidence="2" type="ORF">EDB81DRAFT_413838</name>
</gene>
<keyword evidence="3" id="KW-1185">Reference proteome</keyword>
<protein>
    <recommendedName>
        <fullName evidence="4">Secreted protein</fullName>
    </recommendedName>
</protein>
<feature type="chain" id="PRO_5040116809" description="Secreted protein" evidence="1">
    <location>
        <begin position="30"/>
        <end position="93"/>
    </location>
</feature>
<name>A0A9P9JAQ3_9HYPO</name>
<dbReference type="Proteomes" id="UP000738349">
    <property type="component" value="Unassembled WGS sequence"/>
</dbReference>
<evidence type="ECO:0000313" key="3">
    <source>
        <dbReference type="Proteomes" id="UP000738349"/>
    </source>
</evidence>
<evidence type="ECO:0008006" key="4">
    <source>
        <dbReference type="Google" id="ProtNLM"/>
    </source>
</evidence>
<dbReference type="EMBL" id="JAGMUV010000005">
    <property type="protein sequence ID" value="KAH7157126.1"/>
    <property type="molecule type" value="Genomic_DNA"/>
</dbReference>
<feature type="signal peptide" evidence="1">
    <location>
        <begin position="1"/>
        <end position="29"/>
    </location>
</feature>
<sequence length="93" mass="10316">MRKPHRWPLTPLTWYLVNLNLSLLNPSLRHPPQKATRPALTGKAAASPDAAIIAYHSGTSPATSENYTQFFWWLLPLPWGDSRGTRGAGNLPV</sequence>
<keyword evidence="1" id="KW-0732">Signal</keyword>
<evidence type="ECO:0000256" key="1">
    <source>
        <dbReference type="SAM" id="SignalP"/>
    </source>
</evidence>
<reference evidence="2" key="1">
    <citation type="journal article" date="2021" name="Nat. Commun.">
        <title>Genetic determinants of endophytism in the Arabidopsis root mycobiome.</title>
        <authorList>
            <person name="Mesny F."/>
            <person name="Miyauchi S."/>
            <person name="Thiergart T."/>
            <person name="Pickel B."/>
            <person name="Atanasova L."/>
            <person name="Karlsson M."/>
            <person name="Huettel B."/>
            <person name="Barry K.W."/>
            <person name="Haridas S."/>
            <person name="Chen C."/>
            <person name="Bauer D."/>
            <person name="Andreopoulos W."/>
            <person name="Pangilinan J."/>
            <person name="LaButti K."/>
            <person name="Riley R."/>
            <person name="Lipzen A."/>
            <person name="Clum A."/>
            <person name="Drula E."/>
            <person name="Henrissat B."/>
            <person name="Kohler A."/>
            <person name="Grigoriev I.V."/>
            <person name="Martin F.M."/>
            <person name="Hacquard S."/>
        </authorList>
    </citation>
    <scope>NUCLEOTIDE SEQUENCE</scope>
    <source>
        <strain evidence="2">MPI-CAGE-AT-0147</strain>
    </source>
</reference>